<proteinExistence type="inferred from homology"/>
<keyword evidence="9" id="KW-1185">Reference proteome</keyword>
<dbReference type="InterPro" id="IPR050342">
    <property type="entry name" value="HMGB"/>
</dbReference>
<evidence type="ECO:0000256" key="3">
    <source>
        <dbReference type="ARBA" id="ARBA00023125"/>
    </source>
</evidence>
<dbReference type="InterPro" id="IPR009071">
    <property type="entry name" value="HMG_box_dom"/>
</dbReference>
<evidence type="ECO:0000256" key="6">
    <source>
        <dbReference type="SAM" id="MobiDB-lite"/>
    </source>
</evidence>
<dbReference type="GO" id="GO:0005634">
    <property type="term" value="C:nucleus"/>
    <property type="evidence" value="ECO:0007669"/>
    <property type="project" value="UniProtKB-SubCell"/>
</dbReference>
<reference evidence="9" key="1">
    <citation type="submission" date="2017-10" db="EMBL/GenBank/DDBJ databases">
        <title>Rapid genome shrinkage in a self-fertile nematode reveals novel sperm competition proteins.</title>
        <authorList>
            <person name="Yin D."/>
            <person name="Schwarz E.M."/>
            <person name="Thomas C.G."/>
            <person name="Felde R.L."/>
            <person name="Korf I.F."/>
            <person name="Cutter A.D."/>
            <person name="Schartner C.M."/>
            <person name="Ralston E.J."/>
            <person name="Meyer B.J."/>
            <person name="Haag E.S."/>
        </authorList>
    </citation>
    <scope>NUCLEOTIDE SEQUENCE [LARGE SCALE GENOMIC DNA]</scope>
    <source>
        <strain evidence="9">JU1422</strain>
    </source>
</reference>
<protein>
    <recommendedName>
        <fullName evidence="7">HMG box domain-containing protein</fullName>
    </recommendedName>
</protein>
<evidence type="ECO:0000313" key="9">
    <source>
        <dbReference type="Proteomes" id="UP000230233"/>
    </source>
</evidence>
<evidence type="ECO:0000256" key="4">
    <source>
        <dbReference type="ARBA" id="ARBA00023242"/>
    </source>
</evidence>
<dbReference type="PANTHER" id="PTHR48112">
    <property type="entry name" value="HIGH MOBILITY GROUP PROTEIN DSP1"/>
    <property type="match status" value="1"/>
</dbReference>
<evidence type="ECO:0000256" key="2">
    <source>
        <dbReference type="ARBA" id="ARBA00008774"/>
    </source>
</evidence>
<dbReference type="GO" id="GO:0003677">
    <property type="term" value="F:DNA binding"/>
    <property type="evidence" value="ECO:0007669"/>
    <property type="project" value="UniProtKB-UniRule"/>
</dbReference>
<feature type="domain" description="HMG box" evidence="7">
    <location>
        <begin position="80"/>
        <end position="148"/>
    </location>
</feature>
<gene>
    <name evidence="8" type="ORF">B9Z55_027865</name>
</gene>
<evidence type="ECO:0000256" key="1">
    <source>
        <dbReference type="ARBA" id="ARBA00004123"/>
    </source>
</evidence>
<feature type="domain" description="HMG box" evidence="7">
    <location>
        <begin position="21"/>
        <end position="78"/>
    </location>
</feature>
<sequence>MSFQAESGPLHYCPDEQSSYPQKTPTAFGLYAENMHQKVQEEHPDLTEEELEMELKALRDKLSNDEKIIYGKELKKMRSAERPVNAYIFWCKEYRSEFAILDKSLAGSEVTKLLAEQWNSSTDEEKEPYKAMEEESKAIYKKKWGSVENVKREKRIRRRFGQSANRKVKKVQLQNPSYKQRTRTLTVDSNWSSFSDDVFSADLIDIEPTLMINGDYPWNEDFEDLGVDSMEI</sequence>
<dbReference type="EMBL" id="PDUG01000014">
    <property type="protein sequence ID" value="PIC13213.1"/>
    <property type="molecule type" value="Genomic_DNA"/>
</dbReference>
<feature type="DNA-binding region" description="HMG box" evidence="5">
    <location>
        <begin position="80"/>
        <end position="148"/>
    </location>
</feature>
<dbReference type="Proteomes" id="UP000230233">
    <property type="component" value="Unassembled WGS sequence"/>
</dbReference>
<evidence type="ECO:0000256" key="5">
    <source>
        <dbReference type="PROSITE-ProRule" id="PRU00267"/>
    </source>
</evidence>
<feature type="DNA-binding region" description="HMG box" evidence="5">
    <location>
        <begin position="21"/>
        <end position="78"/>
    </location>
</feature>
<dbReference type="Gene3D" id="1.10.30.10">
    <property type="entry name" value="High mobility group box domain"/>
    <property type="match status" value="2"/>
</dbReference>
<keyword evidence="4 5" id="KW-0539">Nucleus</keyword>
<dbReference type="AlphaFoldDB" id="A0A2G5SE60"/>
<name>A0A2G5SE60_9PELO</name>
<dbReference type="Pfam" id="PF00505">
    <property type="entry name" value="HMG_box"/>
    <property type="match status" value="2"/>
</dbReference>
<keyword evidence="3 5" id="KW-0238">DNA-binding</keyword>
<comment type="subcellular location">
    <subcellularLocation>
        <location evidence="1">Nucleus</location>
    </subcellularLocation>
</comment>
<dbReference type="OrthoDB" id="10519651at2759"/>
<dbReference type="PROSITE" id="PS50118">
    <property type="entry name" value="HMG_BOX_2"/>
    <property type="match status" value="2"/>
</dbReference>
<comment type="similarity">
    <text evidence="2">Belongs to the HMGB family.</text>
</comment>
<dbReference type="CDD" id="cd00084">
    <property type="entry name" value="HMG-box_SF"/>
    <property type="match status" value="1"/>
</dbReference>
<dbReference type="SMART" id="SM00398">
    <property type="entry name" value="HMG"/>
    <property type="match status" value="2"/>
</dbReference>
<dbReference type="InterPro" id="IPR036910">
    <property type="entry name" value="HMG_box_dom_sf"/>
</dbReference>
<dbReference type="SUPFAM" id="SSF47095">
    <property type="entry name" value="HMG-box"/>
    <property type="match status" value="2"/>
</dbReference>
<organism evidence="8 9">
    <name type="scientific">Caenorhabditis nigoni</name>
    <dbReference type="NCBI Taxonomy" id="1611254"/>
    <lineage>
        <taxon>Eukaryota</taxon>
        <taxon>Metazoa</taxon>
        <taxon>Ecdysozoa</taxon>
        <taxon>Nematoda</taxon>
        <taxon>Chromadorea</taxon>
        <taxon>Rhabditida</taxon>
        <taxon>Rhabditina</taxon>
        <taxon>Rhabditomorpha</taxon>
        <taxon>Rhabditoidea</taxon>
        <taxon>Rhabditidae</taxon>
        <taxon>Peloderinae</taxon>
        <taxon>Caenorhabditis</taxon>
    </lineage>
</organism>
<evidence type="ECO:0000313" key="8">
    <source>
        <dbReference type="EMBL" id="PIC13213.1"/>
    </source>
</evidence>
<accession>A0A2G5SE60</accession>
<dbReference type="PANTHER" id="PTHR48112:SF32">
    <property type="entry name" value="HIGH MOBILITY GROUP PROTEIN B3"/>
    <property type="match status" value="1"/>
</dbReference>
<feature type="region of interest" description="Disordered" evidence="6">
    <location>
        <begin position="1"/>
        <end position="23"/>
    </location>
</feature>
<comment type="caution">
    <text evidence="8">The sequence shown here is derived from an EMBL/GenBank/DDBJ whole genome shotgun (WGS) entry which is preliminary data.</text>
</comment>
<evidence type="ECO:0000259" key="7">
    <source>
        <dbReference type="PROSITE" id="PS50118"/>
    </source>
</evidence>